<evidence type="ECO:0000313" key="2">
    <source>
        <dbReference type="Proteomes" id="UP000239711"/>
    </source>
</evidence>
<gene>
    <name evidence="1" type="ORF">C5745_09895</name>
</gene>
<dbReference type="RefSeq" id="WP_105716834.1">
    <property type="nucleotide sequence ID" value="NZ_PVBQ01000006.1"/>
</dbReference>
<comment type="caution">
    <text evidence="1">The sequence shown here is derived from an EMBL/GenBank/DDBJ whole genome shotgun (WGS) entry which is preliminary data.</text>
</comment>
<dbReference type="EMBL" id="PVBQ01000006">
    <property type="protein sequence ID" value="PRD47611.1"/>
    <property type="molecule type" value="Genomic_DNA"/>
</dbReference>
<sequence>MTKHYYAHRPYPIVPEDQRDNDWRYQLMELSEDALLEKVNAMPREQLIEWLAWNDVHGVFRDEDSIAEGYEPLSKEHAAICVFVVVMRSREGWDGNMGEIYVKDMSLAVSTEV</sequence>
<dbReference type="Proteomes" id="UP000239711">
    <property type="component" value="Unassembled WGS sequence"/>
</dbReference>
<dbReference type="OrthoDB" id="5783711at2"/>
<organism evidence="1 2">
    <name type="scientific">Sphingobacterium haloxyli</name>
    <dbReference type="NCBI Taxonomy" id="2100533"/>
    <lineage>
        <taxon>Bacteria</taxon>
        <taxon>Pseudomonadati</taxon>
        <taxon>Bacteroidota</taxon>
        <taxon>Sphingobacteriia</taxon>
        <taxon>Sphingobacteriales</taxon>
        <taxon>Sphingobacteriaceae</taxon>
        <taxon>Sphingobacterium</taxon>
    </lineage>
</organism>
<evidence type="ECO:0000313" key="1">
    <source>
        <dbReference type="EMBL" id="PRD47611.1"/>
    </source>
</evidence>
<name>A0A2S9J4A3_9SPHI</name>
<protein>
    <submittedName>
        <fullName evidence="1">Uncharacterized protein</fullName>
    </submittedName>
</protein>
<proteinExistence type="predicted"/>
<keyword evidence="2" id="KW-1185">Reference proteome</keyword>
<reference evidence="1 2" key="1">
    <citation type="submission" date="2018-02" db="EMBL/GenBank/DDBJ databases">
        <title>The draft genome of Sphingobacterium sp. 5JN-11.</title>
        <authorList>
            <person name="Liu L."/>
            <person name="Li L."/>
            <person name="Liang L."/>
            <person name="Zhang X."/>
            <person name="Wang T."/>
        </authorList>
    </citation>
    <scope>NUCLEOTIDE SEQUENCE [LARGE SCALE GENOMIC DNA]</scope>
    <source>
        <strain evidence="1 2">5JN-11</strain>
    </source>
</reference>
<dbReference type="AlphaFoldDB" id="A0A2S9J4A3"/>
<accession>A0A2S9J4A3</accession>